<keyword evidence="1" id="KW-0812">Transmembrane</keyword>
<evidence type="ECO:0000313" key="2">
    <source>
        <dbReference type="EMBL" id="GAG04522.1"/>
    </source>
</evidence>
<evidence type="ECO:0008006" key="3">
    <source>
        <dbReference type="Google" id="ProtNLM"/>
    </source>
</evidence>
<organism evidence="2">
    <name type="scientific">marine sediment metagenome</name>
    <dbReference type="NCBI Taxonomy" id="412755"/>
    <lineage>
        <taxon>unclassified sequences</taxon>
        <taxon>metagenomes</taxon>
        <taxon>ecological metagenomes</taxon>
    </lineage>
</organism>
<feature type="transmembrane region" description="Helical" evidence="1">
    <location>
        <begin position="6"/>
        <end position="26"/>
    </location>
</feature>
<keyword evidence="1" id="KW-0472">Membrane</keyword>
<keyword evidence="1" id="KW-1133">Transmembrane helix</keyword>
<feature type="transmembrane region" description="Helical" evidence="1">
    <location>
        <begin position="80"/>
        <end position="103"/>
    </location>
</feature>
<comment type="caution">
    <text evidence="2">The sequence shown here is derived from an EMBL/GenBank/DDBJ whole genome shotgun (WGS) entry which is preliminary data.</text>
</comment>
<protein>
    <recommendedName>
        <fullName evidence="3">ECF transporter S component</fullName>
    </recommendedName>
</protein>
<gene>
    <name evidence="2" type="ORF">S01H1_44075</name>
</gene>
<dbReference type="AlphaFoldDB" id="X0UZE0"/>
<accession>X0UZE0</accession>
<reference evidence="2" key="1">
    <citation type="journal article" date="2014" name="Front. Microbiol.">
        <title>High frequency of phylogenetically diverse reductive dehalogenase-homologous genes in deep subseafloor sedimentary metagenomes.</title>
        <authorList>
            <person name="Kawai M."/>
            <person name="Futagami T."/>
            <person name="Toyoda A."/>
            <person name="Takaki Y."/>
            <person name="Nishi S."/>
            <person name="Hori S."/>
            <person name="Arai W."/>
            <person name="Tsubouchi T."/>
            <person name="Morono Y."/>
            <person name="Uchiyama I."/>
            <person name="Ito T."/>
            <person name="Fujiyama A."/>
            <person name="Inagaki F."/>
            <person name="Takami H."/>
        </authorList>
    </citation>
    <scope>NUCLEOTIDE SEQUENCE</scope>
    <source>
        <strain evidence="2">Expedition CK06-06</strain>
    </source>
</reference>
<feature type="non-terminal residue" evidence="2">
    <location>
        <position position="1"/>
    </location>
</feature>
<proteinExistence type="predicted"/>
<name>X0UZE0_9ZZZZ</name>
<sequence>PLPLLAFQLLHYTLTGLIGAFTKDLLKNRKFLRNKNDFYTISMMIILGFLGAIITISFQVFASLVDVLLYFGTIEEFGPYFLTGIPFTIIHIIGNTLGFIFILPGLIQLVQKMVY</sequence>
<dbReference type="EMBL" id="BARS01028101">
    <property type="protein sequence ID" value="GAG04522.1"/>
    <property type="molecule type" value="Genomic_DNA"/>
</dbReference>
<evidence type="ECO:0000256" key="1">
    <source>
        <dbReference type="SAM" id="Phobius"/>
    </source>
</evidence>
<feature type="transmembrane region" description="Helical" evidence="1">
    <location>
        <begin position="38"/>
        <end position="60"/>
    </location>
</feature>